<dbReference type="PANTHER" id="PTHR30098:SF7">
    <property type="entry name" value="LEUCYL_PHENYLALANYL-TRNA PROTEIN TRANSFERASE"/>
    <property type="match status" value="1"/>
</dbReference>
<dbReference type="GO" id="GO:0008914">
    <property type="term" value="F:leucyl-tRNA--protein transferase activity"/>
    <property type="evidence" value="ECO:0007669"/>
    <property type="project" value="InterPro"/>
</dbReference>
<dbReference type="GO" id="GO:0030163">
    <property type="term" value="P:protein catabolic process"/>
    <property type="evidence" value="ECO:0007669"/>
    <property type="project" value="InterPro"/>
</dbReference>
<dbReference type="AlphaFoldDB" id="A0A7S0R907"/>
<reference evidence="4" key="1">
    <citation type="submission" date="2021-01" db="EMBL/GenBank/DDBJ databases">
        <authorList>
            <person name="Corre E."/>
            <person name="Pelletier E."/>
            <person name="Niang G."/>
            <person name="Scheremetjew M."/>
            <person name="Finn R."/>
            <person name="Kale V."/>
            <person name="Holt S."/>
            <person name="Cochrane G."/>
            <person name="Meng A."/>
            <person name="Brown T."/>
            <person name="Cohen L."/>
        </authorList>
    </citation>
    <scope>NUCLEOTIDE SEQUENCE</scope>
    <source>
        <strain evidence="4">CCMP722</strain>
    </source>
</reference>
<keyword evidence="2" id="KW-0808">Transferase</keyword>
<organism evidence="4">
    <name type="scientific">Pyramimonas obovata</name>
    <dbReference type="NCBI Taxonomy" id="1411642"/>
    <lineage>
        <taxon>Eukaryota</taxon>
        <taxon>Viridiplantae</taxon>
        <taxon>Chlorophyta</taxon>
        <taxon>Pyramimonadophyceae</taxon>
        <taxon>Pyramimonadales</taxon>
        <taxon>Pyramimonadaceae</taxon>
        <taxon>Pyramimonas</taxon>
        <taxon>Pyramimonas incertae sedis</taxon>
    </lineage>
</organism>
<evidence type="ECO:0000256" key="3">
    <source>
        <dbReference type="ARBA" id="ARBA00023315"/>
    </source>
</evidence>
<sequence length="494" mass="55444">MTEYQHNEVGLTSTLNSVEVALQGLGHFDALQLVLKPIDSNVPDNHRTSALVKRHSPVESLSETTPSNQAKFDWILIEARNRVTVDDASFWQTIFSQPLSTARYDELHRTRQKDIVTEVLPTVVARGVSDTAVSASANTSPTFLSMHGLCHDTEYQVEVLIRTGDETKRLVSVVRTKRSPRQLGQMARHGNRVFELTDKLFDLIIECVPPASHGTFVGPEHFERIGDGVALWALERTTCPDDWLFMIGLDYAVVVELYKAACFTLPTFFPEPLCAVINPLERYCIDLTARGVRWDRKREMRRATGGFRLSLSHSFEEGLRRLKSYHGAASTWLTEDLLQLLVRMRNDRGECPVEQQLFELWDGDELVAVTAGFGVGCAFHDYSMGTFVRDQRSAGHVLTKTVGDLLRKAGYTIWYWGCKVGYMEMYDTYGGRMFPREEFRTRWGGAAQLRPAVPLEEALYVHEMALVKPREFDDAAADAVSVPPGAAVPAGPGQ</sequence>
<dbReference type="GO" id="GO:0005737">
    <property type="term" value="C:cytoplasm"/>
    <property type="evidence" value="ECO:0007669"/>
    <property type="project" value="TreeGrafter"/>
</dbReference>
<evidence type="ECO:0000256" key="1">
    <source>
        <dbReference type="ARBA" id="ARBA00022490"/>
    </source>
</evidence>
<protein>
    <submittedName>
        <fullName evidence="4">Uncharacterized protein</fullName>
    </submittedName>
</protein>
<evidence type="ECO:0000256" key="2">
    <source>
        <dbReference type="ARBA" id="ARBA00022679"/>
    </source>
</evidence>
<name>A0A7S0R907_9CHLO</name>
<dbReference type="SUPFAM" id="SSF55729">
    <property type="entry name" value="Acyl-CoA N-acyltransferases (Nat)"/>
    <property type="match status" value="1"/>
</dbReference>
<dbReference type="InterPro" id="IPR042203">
    <property type="entry name" value="Leu/Phe-tRNA_Trfase_C"/>
</dbReference>
<proteinExistence type="predicted"/>
<dbReference type="EMBL" id="HBFA01020011">
    <property type="protein sequence ID" value="CAD8669972.1"/>
    <property type="molecule type" value="Transcribed_RNA"/>
</dbReference>
<keyword evidence="3" id="KW-0012">Acyltransferase</keyword>
<dbReference type="InterPro" id="IPR004616">
    <property type="entry name" value="Leu/Phe-tRNA_Trfase"/>
</dbReference>
<accession>A0A7S0R907</accession>
<keyword evidence="1" id="KW-0963">Cytoplasm</keyword>
<dbReference type="PANTHER" id="PTHR30098">
    <property type="entry name" value="LEUCYL/PHENYLALANYL-TRNA--PROTEIN TRANSFERASE"/>
    <property type="match status" value="1"/>
</dbReference>
<gene>
    <name evidence="4" type="ORF">POBO1169_LOCUS10243</name>
</gene>
<dbReference type="InterPro" id="IPR016181">
    <property type="entry name" value="Acyl_CoA_acyltransferase"/>
</dbReference>
<dbReference type="Gene3D" id="3.40.630.70">
    <property type="entry name" value="Leucyl/phenylalanyl-tRNA-protein transferase, C-terminal domain"/>
    <property type="match status" value="1"/>
</dbReference>
<evidence type="ECO:0000313" key="4">
    <source>
        <dbReference type="EMBL" id="CAD8669972.1"/>
    </source>
</evidence>